<name>A0A517MGJ8_9BACT</name>
<dbReference type="EMBL" id="CP036262">
    <property type="protein sequence ID" value="QDS94008.1"/>
    <property type="molecule type" value="Genomic_DNA"/>
</dbReference>
<evidence type="ECO:0000313" key="3">
    <source>
        <dbReference type="Proteomes" id="UP000320672"/>
    </source>
</evidence>
<feature type="compositionally biased region" description="Basic and acidic residues" evidence="1">
    <location>
        <begin position="131"/>
        <end position="140"/>
    </location>
</feature>
<feature type="region of interest" description="Disordered" evidence="1">
    <location>
        <begin position="130"/>
        <end position="149"/>
    </location>
</feature>
<dbReference type="Proteomes" id="UP000320672">
    <property type="component" value="Chromosome"/>
</dbReference>
<evidence type="ECO:0000256" key="1">
    <source>
        <dbReference type="SAM" id="MobiDB-lite"/>
    </source>
</evidence>
<evidence type="ECO:0000313" key="2">
    <source>
        <dbReference type="EMBL" id="QDS94008.1"/>
    </source>
</evidence>
<dbReference type="OrthoDB" id="263848at2"/>
<keyword evidence="3" id="KW-1185">Reference proteome</keyword>
<proteinExistence type="predicted"/>
<dbReference type="KEGG" id="rml:FF011L_27850"/>
<accession>A0A517MGJ8</accession>
<dbReference type="AlphaFoldDB" id="A0A517MGJ8"/>
<sequence length="217" mass="25126">MNTTIRNRRSFIQMLGLSLAAAKTSWSDEQNLELMKEAPRPWQQFAIEGHVFEHWTPEEEGEWKWYRLERFLDEEWQTVGISLPKHRESGEAFEPSDGYVSPEKIPTHVIENKIPKLPSHLLIDMEPSQYDPEKASERTPDPIIQGRDGKPPSEWLLSLTAEELRDWLQKAESPGAAVRGMTCWVHLVRDHGFDPRRIEGLSPDEFTLLHSAAHYGY</sequence>
<dbReference type="RefSeq" id="WP_145352074.1">
    <property type="nucleotide sequence ID" value="NZ_CP036262.1"/>
</dbReference>
<organism evidence="2 3">
    <name type="scientific">Roseimaritima multifibrata</name>
    <dbReference type="NCBI Taxonomy" id="1930274"/>
    <lineage>
        <taxon>Bacteria</taxon>
        <taxon>Pseudomonadati</taxon>
        <taxon>Planctomycetota</taxon>
        <taxon>Planctomycetia</taxon>
        <taxon>Pirellulales</taxon>
        <taxon>Pirellulaceae</taxon>
        <taxon>Roseimaritima</taxon>
    </lineage>
</organism>
<gene>
    <name evidence="2" type="ORF">FF011L_27850</name>
</gene>
<reference evidence="2 3" key="1">
    <citation type="submission" date="2019-02" db="EMBL/GenBank/DDBJ databases">
        <title>Deep-cultivation of Planctomycetes and their phenomic and genomic characterization uncovers novel biology.</title>
        <authorList>
            <person name="Wiegand S."/>
            <person name="Jogler M."/>
            <person name="Boedeker C."/>
            <person name="Pinto D."/>
            <person name="Vollmers J."/>
            <person name="Rivas-Marin E."/>
            <person name="Kohn T."/>
            <person name="Peeters S.H."/>
            <person name="Heuer A."/>
            <person name="Rast P."/>
            <person name="Oberbeckmann S."/>
            <person name="Bunk B."/>
            <person name="Jeske O."/>
            <person name="Meyerdierks A."/>
            <person name="Storesund J.E."/>
            <person name="Kallscheuer N."/>
            <person name="Luecker S."/>
            <person name="Lage O.M."/>
            <person name="Pohl T."/>
            <person name="Merkel B.J."/>
            <person name="Hornburger P."/>
            <person name="Mueller R.-W."/>
            <person name="Bruemmer F."/>
            <person name="Labrenz M."/>
            <person name="Spormann A.M."/>
            <person name="Op den Camp H."/>
            <person name="Overmann J."/>
            <person name="Amann R."/>
            <person name="Jetten M.S.M."/>
            <person name="Mascher T."/>
            <person name="Medema M.H."/>
            <person name="Devos D.P."/>
            <person name="Kaster A.-K."/>
            <person name="Ovreas L."/>
            <person name="Rohde M."/>
            <person name="Galperin M.Y."/>
            <person name="Jogler C."/>
        </authorList>
    </citation>
    <scope>NUCLEOTIDE SEQUENCE [LARGE SCALE GENOMIC DNA]</scope>
    <source>
        <strain evidence="2 3">FF011L</strain>
    </source>
</reference>
<protein>
    <submittedName>
        <fullName evidence="2">Uncharacterized protein</fullName>
    </submittedName>
</protein>